<evidence type="ECO:0000256" key="1">
    <source>
        <dbReference type="ARBA" id="ARBA00001946"/>
    </source>
</evidence>
<evidence type="ECO:0000256" key="5">
    <source>
        <dbReference type="ARBA" id="ARBA00011895"/>
    </source>
</evidence>
<organism evidence="14">
    <name type="scientific">termite gut metagenome</name>
    <dbReference type="NCBI Taxonomy" id="433724"/>
    <lineage>
        <taxon>unclassified sequences</taxon>
        <taxon>metagenomes</taxon>
        <taxon>organismal metagenomes</taxon>
    </lineage>
</organism>
<dbReference type="InterPro" id="IPR000836">
    <property type="entry name" value="PRTase_dom"/>
</dbReference>
<dbReference type="EC" id="2.4.2.8" evidence="5"/>
<dbReference type="InterPro" id="IPR029057">
    <property type="entry name" value="PRTase-like"/>
</dbReference>
<keyword evidence="12" id="KW-0460">Magnesium</keyword>
<gene>
    <name evidence="14" type="ORF">EZS27_001079</name>
</gene>
<name>A0A5J4SZ71_9ZZZZ</name>
<dbReference type="GO" id="GO:0006178">
    <property type="term" value="P:guanine salvage"/>
    <property type="evidence" value="ECO:0007669"/>
    <property type="project" value="TreeGrafter"/>
</dbReference>
<dbReference type="GO" id="GO:0000166">
    <property type="term" value="F:nucleotide binding"/>
    <property type="evidence" value="ECO:0007669"/>
    <property type="project" value="UniProtKB-KW"/>
</dbReference>
<reference evidence="14" key="1">
    <citation type="submission" date="2019-03" db="EMBL/GenBank/DDBJ databases">
        <title>Single cell metagenomics reveals metabolic interactions within the superorganism composed of flagellate Streblomastix strix and complex community of Bacteroidetes bacteria on its surface.</title>
        <authorList>
            <person name="Treitli S.C."/>
            <person name="Kolisko M."/>
            <person name="Husnik F."/>
            <person name="Keeling P."/>
            <person name="Hampl V."/>
        </authorList>
    </citation>
    <scope>NUCLEOTIDE SEQUENCE</scope>
    <source>
        <strain evidence="14">STM</strain>
    </source>
</reference>
<evidence type="ECO:0000259" key="13">
    <source>
        <dbReference type="Pfam" id="PF00156"/>
    </source>
</evidence>
<comment type="pathway">
    <text evidence="3">Purine metabolism; IMP biosynthesis via salvage pathway; IMP from hypoxanthine: step 1/1.</text>
</comment>
<dbReference type="InterPro" id="IPR005904">
    <property type="entry name" value="Hxn_phspho_trans"/>
</dbReference>
<evidence type="ECO:0000256" key="7">
    <source>
        <dbReference type="ARBA" id="ARBA00022676"/>
    </source>
</evidence>
<sequence length="213" mass="24060">MSFHITPVNHVALNSGILDKNRTFVFSFIFFMNTITIKNKRFAISISEQTIQKEVTRIANEINRDLAGKNPLFLSVLNGSFMFTSDLMKQINIPCELSFVKLASYQGITSTGAIKEVIGLNESITGRTVVIIEDIVDTGITMQRLFDTLGTRNPKEIRITSLLLKPDNLQIDLNFDYVAMKISNDFIIGYGLDYEGLGRNYRDIYALVNTENE</sequence>
<evidence type="ECO:0000256" key="3">
    <source>
        <dbReference type="ARBA" id="ARBA00004669"/>
    </source>
</evidence>
<evidence type="ECO:0000256" key="10">
    <source>
        <dbReference type="ARBA" id="ARBA00022726"/>
    </source>
</evidence>
<dbReference type="GO" id="GO:0000287">
    <property type="term" value="F:magnesium ion binding"/>
    <property type="evidence" value="ECO:0007669"/>
    <property type="project" value="TreeGrafter"/>
</dbReference>
<dbReference type="Pfam" id="PF00156">
    <property type="entry name" value="Pribosyltran"/>
    <property type="match status" value="1"/>
</dbReference>
<dbReference type="GO" id="GO:0006166">
    <property type="term" value="P:purine ribonucleoside salvage"/>
    <property type="evidence" value="ECO:0007669"/>
    <property type="project" value="UniProtKB-KW"/>
</dbReference>
<dbReference type="InterPro" id="IPR050408">
    <property type="entry name" value="HGPRT"/>
</dbReference>
<dbReference type="AlphaFoldDB" id="A0A5J4SZ71"/>
<evidence type="ECO:0000256" key="6">
    <source>
        <dbReference type="ARBA" id="ARBA00022490"/>
    </source>
</evidence>
<protein>
    <recommendedName>
        <fullName evidence="5">hypoxanthine phosphoribosyltransferase</fullName>
        <ecNumber evidence="5">2.4.2.8</ecNumber>
    </recommendedName>
</protein>
<dbReference type="GO" id="GO:0032263">
    <property type="term" value="P:GMP salvage"/>
    <property type="evidence" value="ECO:0007669"/>
    <property type="project" value="TreeGrafter"/>
</dbReference>
<evidence type="ECO:0000256" key="8">
    <source>
        <dbReference type="ARBA" id="ARBA00022679"/>
    </source>
</evidence>
<dbReference type="SUPFAM" id="SSF53271">
    <property type="entry name" value="PRTase-like"/>
    <property type="match status" value="1"/>
</dbReference>
<dbReference type="GO" id="GO:0004422">
    <property type="term" value="F:hypoxanthine phosphoribosyltransferase activity"/>
    <property type="evidence" value="ECO:0007669"/>
    <property type="project" value="InterPro"/>
</dbReference>
<comment type="cofactor">
    <cofactor evidence="1">
        <name>Mg(2+)</name>
        <dbReference type="ChEBI" id="CHEBI:18420"/>
    </cofactor>
</comment>
<evidence type="ECO:0000256" key="2">
    <source>
        <dbReference type="ARBA" id="ARBA00004496"/>
    </source>
</evidence>
<evidence type="ECO:0000313" key="14">
    <source>
        <dbReference type="EMBL" id="KAA6351556.1"/>
    </source>
</evidence>
<keyword evidence="9" id="KW-0479">Metal-binding</keyword>
<evidence type="ECO:0000256" key="9">
    <source>
        <dbReference type="ARBA" id="ARBA00022723"/>
    </source>
</evidence>
<dbReference type="GO" id="GO:0046100">
    <property type="term" value="P:hypoxanthine metabolic process"/>
    <property type="evidence" value="ECO:0007669"/>
    <property type="project" value="TreeGrafter"/>
</dbReference>
<feature type="domain" description="Phosphoribosyltransferase" evidence="13">
    <location>
        <begin position="49"/>
        <end position="194"/>
    </location>
</feature>
<evidence type="ECO:0000256" key="12">
    <source>
        <dbReference type="ARBA" id="ARBA00022842"/>
    </source>
</evidence>
<dbReference type="CDD" id="cd06223">
    <property type="entry name" value="PRTases_typeI"/>
    <property type="match status" value="1"/>
</dbReference>
<evidence type="ECO:0000256" key="4">
    <source>
        <dbReference type="ARBA" id="ARBA00008391"/>
    </source>
</evidence>
<dbReference type="GO" id="GO:0005829">
    <property type="term" value="C:cytosol"/>
    <property type="evidence" value="ECO:0007669"/>
    <property type="project" value="TreeGrafter"/>
</dbReference>
<keyword evidence="11" id="KW-0547">Nucleotide-binding</keyword>
<keyword evidence="10" id="KW-0660">Purine salvage</keyword>
<keyword evidence="6" id="KW-0963">Cytoplasm</keyword>
<keyword evidence="7 14" id="KW-0328">Glycosyltransferase</keyword>
<comment type="similarity">
    <text evidence="4">Belongs to the purine/pyrimidine phosphoribosyltransferase family.</text>
</comment>
<dbReference type="PANTHER" id="PTHR43340:SF1">
    <property type="entry name" value="HYPOXANTHINE PHOSPHORIBOSYLTRANSFERASE"/>
    <property type="match status" value="1"/>
</dbReference>
<keyword evidence="8 14" id="KW-0808">Transferase</keyword>
<dbReference type="GO" id="GO:0032264">
    <property type="term" value="P:IMP salvage"/>
    <property type="evidence" value="ECO:0007669"/>
    <property type="project" value="TreeGrafter"/>
</dbReference>
<dbReference type="EMBL" id="SNRY01000012">
    <property type="protein sequence ID" value="KAA6351556.1"/>
    <property type="molecule type" value="Genomic_DNA"/>
</dbReference>
<accession>A0A5J4SZ71</accession>
<comment type="caution">
    <text evidence="14">The sequence shown here is derived from an EMBL/GenBank/DDBJ whole genome shotgun (WGS) entry which is preliminary data.</text>
</comment>
<comment type="subcellular location">
    <subcellularLocation>
        <location evidence="2">Cytoplasm</location>
    </subcellularLocation>
</comment>
<dbReference type="NCBIfam" id="TIGR01203">
    <property type="entry name" value="HGPRTase"/>
    <property type="match status" value="1"/>
</dbReference>
<evidence type="ECO:0000256" key="11">
    <source>
        <dbReference type="ARBA" id="ARBA00022741"/>
    </source>
</evidence>
<dbReference type="Gene3D" id="3.40.50.2020">
    <property type="match status" value="1"/>
</dbReference>
<dbReference type="PANTHER" id="PTHR43340">
    <property type="entry name" value="HYPOXANTHINE-GUANINE PHOSPHORIBOSYLTRANSFERASE"/>
    <property type="match status" value="1"/>
</dbReference>
<proteinExistence type="inferred from homology"/>